<protein>
    <submittedName>
        <fullName evidence="2">Uncharacterized protein</fullName>
    </submittedName>
</protein>
<organism evidence="2 3">
    <name type="scientific">Mycobacteroides abscessus</name>
    <dbReference type="NCBI Taxonomy" id="36809"/>
    <lineage>
        <taxon>Bacteria</taxon>
        <taxon>Bacillati</taxon>
        <taxon>Actinomycetota</taxon>
        <taxon>Actinomycetes</taxon>
        <taxon>Mycobacteriales</taxon>
        <taxon>Mycobacteriaceae</taxon>
        <taxon>Mycobacteroides</taxon>
    </lineage>
</organism>
<dbReference type="RefSeq" id="WP_119596431.1">
    <property type="nucleotide sequence ID" value="NZ_QXBN01000012.1"/>
</dbReference>
<sequence>MTEFVERWKSGTLSTQELDAHYARVLGEAQDSISHAGGLNDDERQAVDAKLGALQDIVSRGSIDVLISGLGISADEPDRDYDDSMAAVSIVEDDEEYLREVEQEARRRDVFASVQAADTAATTTDYEGHADPALLAVSPGAQEEPVADAESAVFAPYEKQPIVPPAPPEVPVAAPGVGPAMQYPTTEYVSGEFLDESDYGQGRAKKPLPAYLRVPWELVQRLWARFRTLPNPVQIAAGLVAAVLVVVLLFGRGSTAPDPVQDSAGPPVILNPNGNQPVDDEHLVELQPTGGVGSSCEIRGFEAARAFSKNKGDGWICTRGHGIDGEFMEIDFDHPIKVWGVKFVPCLYIDHPGGPNECELHRLVTQVKILAPDGQPQPDPIRIADPGPAPVKKMFAQPFTATRISLIVQATKRPENSAQRPGTPEENDDVDKTFAMSGLQILGWDDARR</sequence>
<dbReference type="EMBL" id="QXBN01000012">
    <property type="protein sequence ID" value="RIT36775.1"/>
    <property type="molecule type" value="Genomic_DNA"/>
</dbReference>
<evidence type="ECO:0000313" key="2">
    <source>
        <dbReference type="EMBL" id="RIT36775.1"/>
    </source>
</evidence>
<name>A0ABD7HM54_9MYCO</name>
<dbReference type="AlphaFoldDB" id="A0ABD7HM54"/>
<feature type="region of interest" description="Disordered" evidence="1">
    <location>
        <begin position="410"/>
        <end position="434"/>
    </location>
</feature>
<comment type="caution">
    <text evidence="2">The sequence shown here is derived from an EMBL/GenBank/DDBJ whole genome shotgun (WGS) entry which is preliminary data.</text>
</comment>
<proteinExistence type="predicted"/>
<evidence type="ECO:0000313" key="3">
    <source>
        <dbReference type="Proteomes" id="UP000284557"/>
    </source>
</evidence>
<evidence type="ECO:0000256" key="1">
    <source>
        <dbReference type="SAM" id="MobiDB-lite"/>
    </source>
</evidence>
<accession>A0ABD7HM54</accession>
<dbReference type="Proteomes" id="UP000284557">
    <property type="component" value="Unassembled WGS sequence"/>
</dbReference>
<gene>
    <name evidence="2" type="ORF">D2E76_16085</name>
</gene>
<reference evidence="2 3" key="1">
    <citation type="submission" date="2018-08" db="EMBL/GenBank/DDBJ databases">
        <title>Linezolid Resistance in Mycobacterium abscessus: MIC Distribution and Comprehensive Investigation of Resistance Mechanisms.</title>
        <authorList>
            <person name="Ye M."/>
            <person name="Xu L."/>
            <person name="Zou Y."/>
            <person name="Li B."/>
            <person name="Guo Q."/>
            <person name="Zhang Y."/>
            <person name="Zhan M."/>
            <person name="Xu B."/>
            <person name="Yu F."/>
            <person name="Zhang Z."/>
            <person name="Chu H."/>
        </authorList>
    </citation>
    <scope>NUCLEOTIDE SEQUENCE [LARGE SCALE GENOMIC DNA]</scope>
    <source>
        <strain evidence="2 3">G143</strain>
    </source>
</reference>